<keyword evidence="1" id="KW-0812">Transmembrane</keyword>
<comment type="caution">
    <text evidence="2">The sequence shown here is derived from an EMBL/GenBank/DDBJ whole genome shotgun (WGS) entry which is preliminary data.</text>
</comment>
<dbReference type="Proteomes" id="UP000005426">
    <property type="component" value="Unassembled WGS sequence"/>
</dbReference>
<dbReference type="HOGENOM" id="CLU_3068979_0_0_1"/>
<sequence>MTLSHSANISLFFLPLVSIIFIYWGLSLFQNHSRLPGVWPMHVTTTNSKAYCI</sequence>
<gene>
    <name evidence="2" type="ORF">TRIATDRAFT_257891</name>
</gene>
<accession>G9NXX7</accession>
<keyword evidence="1" id="KW-1133">Transmembrane helix</keyword>
<evidence type="ECO:0000313" key="3">
    <source>
        <dbReference type="Proteomes" id="UP000005426"/>
    </source>
</evidence>
<organism evidence="2 3">
    <name type="scientific">Hypocrea atroviridis (strain ATCC 20476 / IMI 206040)</name>
    <name type="common">Trichoderma atroviride</name>
    <dbReference type="NCBI Taxonomy" id="452589"/>
    <lineage>
        <taxon>Eukaryota</taxon>
        <taxon>Fungi</taxon>
        <taxon>Dikarya</taxon>
        <taxon>Ascomycota</taxon>
        <taxon>Pezizomycotina</taxon>
        <taxon>Sordariomycetes</taxon>
        <taxon>Hypocreomycetidae</taxon>
        <taxon>Hypocreales</taxon>
        <taxon>Hypocreaceae</taxon>
        <taxon>Trichoderma</taxon>
    </lineage>
</organism>
<keyword evidence="1" id="KW-0472">Membrane</keyword>
<protein>
    <submittedName>
        <fullName evidence="2">Uncharacterized protein</fullName>
    </submittedName>
</protein>
<name>G9NXX7_HYPAI</name>
<evidence type="ECO:0000256" key="1">
    <source>
        <dbReference type="SAM" id="Phobius"/>
    </source>
</evidence>
<keyword evidence="3" id="KW-1185">Reference proteome</keyword>
<dbReference type="EMBL" id="ABDG02000025">
    <property type="protein sequence ID" value="EHK44306.1"/>
    <property type="molecule type" value="Genomic_DNA"/>
</dbReference>
<reference evidence="2 3" key="1">
    <citation type="journal article" date="2011" name="Genome Biol.">
        <title>Comparative genome sequence analysis underscores mycoparasitism as the ancestral life style of Trichoderma.</title>
        <authorList>
            <person name="Kubicek C.P."/>
            <person name="Herrera-Estrella A."/>
            <person name="Seidl-Seiboth V."/>
            <person name="Martinez D.A."/>
            <person name="Druzhinina I.S."/>
            <person name="Thon M."/>
            <person name="Zeilinger S."/>
            <person name="Casas-Flores S."/>
            <person name="Horwitz B.A."/>
            <person name="Mukherjee P.K."/>
            <person name="Mukherjee M."/>
            <person name="Kredics L."/>
            <person name="Alcaraz L.D."/>
            <person name="Aerts A."/>
            <person name="Antal Z."/>
            <person name="Atanasova L."/>
            <person name="Cervantes-Badillo M.G."/>
            <person name="Challacombe J."/>
            <person name="Chertkov O."/>
            <person name="McCluskey K."/>
            <person name="Coulpier F."/>
            <person name="Deshpande N."/>
            <person name="von Doehren H."/>
            <person name="Ebbole D.J."/>
            <person name="Esquivel-Naranjo E.U."/>
            <person name="Fekete E."/>
            <person name="Flipphi M."/>
            <person name="Glaser F."/>
            <person name="Gomez-Rodriguez E.Y."/>
            <person name="Gruber S."/>
            <person name="Han C."/>
            <person name="Henrissat B."/>
            <person name="Hermosa R."/>
            <person name="Hernandez-Onate M."/>
            <person name="Karaffa L."/>
            <person name="Kosti I."/>
            <person name="Le Crom S."/>
            <person name="Lindquist E."/>
            <person name="Lucas S."/>
            <person name="Luebeck M."/>
            <person name="Luebeck P.S."/>
            <person name="Margeot A."/>
            <person name="Metz B."/>
            <person name="Misra M."/>
            <person name="Nevalainen H."/>
            <person name="Omann M."/>
            <person name="Packer N."/>
            <person name="Perrone G."/>
            <person name="Uresti-Rivera E.E."/>
            <person name="Salamov A."/>
            <person name="Schmoll M."/>
            <person name="Seiboth B."/>
            <person name="Shapiro H."/>
            <person name="Sukno S."/>
            <person name="Tamayo-Ramos J.A."/>
            <person name="Tisch D."/>
            <person name="Wiest A."/>
            <person name="Wilkinson H.H."/>
            <person name="Zhang M."/>
            <person name="Coutinho P.M."/>
            <person name="Kenerley C.M."/>
            <person name="Monte E."/>
            <person name="Baker S.E."/>
            <person name="Grigoriev I.V."/>
        </authorList>
    </citation>
    <scope>NUCLEOTIDE SEQUENCE [LARGE SCALE GENOMIC DNA]</scope>
    <source>
        <strain evidence="3">ATCC 20476 / IMI 206040</strain>
    </source>
</reference>
<evidence type="ECO:0000313" key="2">
    <source>
        <dbReference type="EMBL" id="EHK44306.1"/>
    </source>
</evidence>
<feature type="transmembrane region" description="Helical" evidence="1">
    <location>
        <begin position="6"/>
        <end position="26"/>
    </location>
</feature>
<proteinExistence type="predicted"/>
<dbReference type="AlphaFoldDB" id="G9NXX7"/>